<feature type="transmembrane region" description="Helical" evidence="6">
    <location>
        <begin position="343"/>
        <end position="365"/>
    </location>
</feature>
<proteinExistence type="predicted"/>
<dbReference type="InterPro" id="IPR050833">
    <property type="entry name" value="Poly_Biosynth_Transport"/>
</dbReference>
<evidence type="ECO:0000256" key="5">
    <source>
        <dbReference type="ARBA" id="ARBA00023136"/>
    </source>
</evidence>
<dbReference type="PANTHER" id="PTHR30250">
    <property type="entry name" value="PST FAMILY PREDICTED COLANIC ACID TRANSPORTER"/>
    <property type="match status" value="1"/>
</dbReference>
<dbReference type="PANTHER" id="PTHR30250:SF11">
    <property type="entry name" value="O-ANTIGEN TRANSPORTER-RELATED"/>
    <property type="match status" value="1"/>
</dbReference>
<feature type="transmembrane region" description="Helical" evidence="6">
    <location>
        <begin position="127"/>
        <end position="151"/>
    </location>
</feature>
<evidence type="ECO:0000313" key="8">
    <source>
        <dbReference type="Proteomes" id="UP000092971"/>
    </source>
</evidence>
<feature type="transmembrane region" description="Helical" evidence="6">
    <location>
        <begin position="400"/>
        <end position="421"/>
    </location>
</feature>
<reference evidence="7 8" key="1">
    <citation type="submission" date="2016-02" db="EMBL/GenBank/DDBJ databases">
        <title>Comparison of Clostridium stercorarium subspecies using comparative genomics and transcriptomics.</title>
        <authorList>
            <person name="Schellenberg J."/>
            <person name="Thallinger G."/>
            <person name="Levin D.B."/>
            <person name="Zhang X."/>
            <person name="Alvare G."/>
            <person name="Fristensky B."/>
            <person name="Sparling R."/>
        </authorList>
    </citation>
    <scope>NUCLEOTIDE SEQUENCE [LARGE SCALE GENOMIC DNA]</scope>
    <source>
        <strain evidence="7 8">DSM 2910</strain>
    </source>
</reference>
<keyword evidence="4 6" id="KW-1133">Transmembrane helix</keyword>
<dbReference type="Pfam" id="PF01943">
    <property type="entry name" value="Polysacc_synt"/>
    <property type="match status" value="1"/>
</dbReference>
<organism evidence="7 8">
    <name type="scientific">Thermoclostridium stercorarium subsp. thermolacticum DSM 2910</name>
    <dbReference type="NCBI Taxonomy" id="1121336"/>
    <lineage>
        <taxon>Bacteria</taxon>
        <taxon>Bacillati</taxon>
        <taxon>Bacillota</taxon>
        <taxon>Clostridia</taxon>
        <taxon>Eubacteriales</taxon>
        <taxon>Oscillospiraceae</taxon>
        <taxon>Thermoclostridium</taxon>
    </lineage>
</organism>
<dbReference type="Proteomes" id="UP000092971">
    <property type="component" value="Chromosome"/>
</dbReference>
<gene>
    <name evidence="7" type="ORF">CSTERTH_00710</name>
</gene>
<feature type="transmembrane region" description="Helical" evidence="6">
    <location>
        <begin position="313"/>
        <end position="331"/>
    </location>
</feature>
<dbReference type="AlphaFoldDB" id="A0A1B1YA71"/>
<feature type="transmembrane region" description="Helical" evidence="6">
    <location>
        <begin position="86"/>
        <end position="107"/>
    </location>
</feature>
<protein>
    <submittedName>
        <fullName evidence="7">Polysaccharide biosynthesis protein</fullName>
    </submittedName>
</protein>
<accession>A0A1B1YA71</accession>
<keyword evidence="3 6" id="KW-0812">Transmembrane</keyword>
<keyword evidence="2" id="KW-1003">Cell membrane</keyword>
<feature type="transmembrane region" description="Helical" evidence="6">
    <location>
        <begin position="463"/>
        <end position="485"/>
    </location>
</feature>
<evidence type="ECO:0000256" key="4">
    <source>
        <dbReference type="ARBA" id="ARBA00022989"/>
    </source>
</evidence>
<feature type="transmembrane region" description="Helical" evidence="6">
    <location>
        <begin position="163"/>
        <end position="181"/>
    </location>
</feature>
<evidence type="ECO:0000256" key="6">
    <source>
        <dbReference type="SAM" id="Phobius"/>
    </source>
</evidence>
<evidence type="ECO:0000256" key="3">
    <source>
        <dbReference type="ARBA" id="ARBA00022692"/>
    </source>
</evidence>
<feature type="transmembrane region" description="Helical" evidence="6">
    <location>
        <begin position="262"/>
        <end position="285"/>
    </location>
</feature>
<feature type="transmembrane region" description="Helical" evidence="6">
    <location>
        <begin position="433"/>
        <end position="457"/>
    </location>
</feature>
<comment type="subcellular location">
    <subcellularLocation>
        <location evidence="1">Cell membrane</location>
        <topology evidence="1">Multi-pass membrane protein</topology>
    </subcellularLocation>
</comment>
<dbReference type="InterPro" id="IPR002797">
    <property type="entry name" value="Polysacc_synth"/>
</dbReference>
<feature type="transmembrane region" description="Helical" evidence="6">
    <location>
        <begin position="377"/>
        <end position="394"/>
    </location>
</feature>
<feature type="transmembrane region" description="Helical" evidence="6">
    <location>
        <begin position="187"/>
        <end position="206"/>
    </location>
</feature>
<evidence type="ECO:0000256" key="2">
    <source>
        <dbReference type="ARBA" id="ARBA00022475"/>
    </source>
</evidence>
<feature type="transmembrane region" description="Helical" evidence="6">
    <location>
        <begin position="12"/>
        <end position="30"/>
    </location>
</feature>
<feature type="transmembrane region" description="Helical" evidence="6">
    <location>
        <begin position="226"/>
        <end position="242"/>
    </location>
</feature>
<name>A0A1B1YA71_THEST</name>
<evidence type="ECO:0000256" key="1">
    <source>
        <dbReference type="ARBA" id="ARBA00004651"/>
    </source>
</evidence>
<sequence length="498" mass="56302">MKINQLKAGAILSYISMSLGYIISILYTPIMLRLLGQSEYGLYNLVSSVVSYLGLLSFGFGSAYVRYYSRYKVEEDEENIAKLNGMFLIVFSFIGLVSIFAGIALVKNTEMIFGNKLTSDEISTAKVLMGIMIFNMAISFPASVFNSYITANEQYIFQKIVQIIKTVISPFVTLPILLMGYKSTGMVIVTTILNILAELANIIFCLSKLNMKFSFSLFDFSLMKEMTVFSSYIFMNMLIDQINWNVDKFLLGRFRGTVSVAIYGLAAQLNSYYLSLSTAISNVFIPRVNRMVAKDNDNVELTFLFTKVGRIQFILLSLICSGFIFFGRPFINMWAGNNYDESYYIALFLIVPVTVPLIQNLGIEIQRAKNMHQFRSKVYLLIAIINVIISIPMAKAYGGIGAAAGTSISLVVGNILIMNWFYHSRIGLDMKYFWKEITSIIKALVIPITVGILMIKLVDLYNIKRFLICASVYVIVFSVSMWFLGMNEYEKNLLRKPI</sequence>
<dbReference type="EMBL" id="CP014672">
    <property type="protein sequence ID" value="ANW97655.1"/>
    <property type="molecule type" value="Genomic_DNA"/>
</dbReference>
<feature type="transmembrane region" description="Helical" evidence="6">
    <location>
        <begin position="42"/>
        <end position="65"/>
    </location>
</feature>
<dbReference type="OrthoDB" id="5751261at2"/>
<dbReference type="GO" id="GO:0005886">
    <property type="term" value="C:plasma membrane"/>
    <property type="evidence" value="ECO:0007669"/>
    <property type="project" value="UniProtKB-SubCell"/>
</dbReference>
<keyword evidence="5 6" id="KW-0472">Membrane</keyword>
<evidence type="ECO:0000313" key="7">
    <source>
        <dbReference type="EMBL" id="ANW97655.1"/>
    </source>
</evidence>